<evidence type="ECO:0000256" key="1">
    <source>
        <dbReference type="SAM" id="MobiDB-lite"/>
    </source>
</evidence>
<dbReference type="EMBL" id="JADFTS010000008">
    <property type="protein sequence ID" value="KAF9592246.1"/>
    <property type="molecule type" value="Genomic_DNA"/>
</dbReference>
<dbReference type="OrthoDB" id="10657638at2759"/>
<feature type="compositionally biased region" description="Basic and acidic residues" evidence="1">
    <location>
        <begin position="516"/>
        <end position="539"/>
    </location>
</feature>
<dbReference type="AlphaFoldDB" id="A0A835H2X4"/>
<feature type="region of interest" description="Disordered" evidence="1">
    <location>
        <begin position="512"/>
        <end position="545"/>
    </location>
</feature>
<evidence type="ECO:0000313" key="2">
    <source>
        <dbReference type="EMBL" id="KAF9592246.1"/>
    </source>
</evidence>
<accession>A0A835H2X4</accession>
<feature type="compositionally biased region" description="Polar residues" evidence="1">
    <location>
        <begin position="361"/>
        <end position="371"/>
    </location>
</feature>
<feature type="non-terminal residue" evidence="2">
    <location>
        <position position="587"/>
    </location>
</feature>
<evidence type="ECO:0000313" key="3">
    <source>
        <dbReference type="Proteomes" id="UP000631114"/>
    </source>
</evidence>
<keyword evidence="3" id="KW-1185">Reference proteome</keyword>
<protein>
    <submittedName>
        <fullName evidence="2">Uncharacterized protein</fullName>
    </submittedName>
</protein>
<dbReference type="Proteomes" id="UP000631114">
    <property type="component" value="Unassembled WGS sequence"/>
</dbReference>
<organism evidence="2 3">
    <name type="scientific">Coptis chinensis</name>
    <dbReference type="NCBI Taxonomy" id="261450"/>
    <lineage>
        <taxon>Eukaryota</taxon>
        <taxon>Viridiplantae</taxon>
        <taxon>Streptophyta</taxon>
        <taxon>Embryophyta</taxon>
        <taxon>Tracheophyta</taxon>
        <taxon>Spermatophyta</taxon>
        <taxon>Magnoliopsida</taxon>
        <taxon>Ranunculales</taxon>
        <taxon>Ranunculaceae</taxon>
        <taxon>Coptidoideae</taxon>
        <taxon>Coptis</taxon>
    </lineage>
</organism>
<feature type="compositionally biased region" description="Polar residues" evidence="1">
    <location>
        <begin position="428"/>
        <end position="438"/>
    </location>
</feature>
<sequence length="587" mass="66787">TLITLKTDILCNNLMENTRVTLTAVLRAFSQTDRDSFWLSYPSCEPTYKWNVNTYAEKEYISLFNEACLVSPHNTVRFGSVGQAIIKAIRLHHIKNNTAVGTVANTDAISFECGVYTKAYLSPEDYTANEMPALEHDYTAVKTLIQLFEDYFNIVPDEIPNEILSLKSLLDHPQGYTDHILNHYCLWSSTRRRDFVYMLDALIHHPEFRREINTALEGLEDEHPYFDFQYYIAEDSVIHERYTYYQADPDDSSFLNLFHFIRNTFHHGQNHMNFLTIQQIEYDLHQTFPFAFDMLCLELGSSNFLQRSCQNTSLLPQQPLVQGCAKPRTEPDRFNSVTSTRWCATTASKPTFSPSPYEANANASYHSSRQSADPRRRSDLKRRRKTLASVVPPIIFLRQPIVELSRHRVSKRRCALVPHLKVPAFSPLRSQGASSQPGITDPGREARAHSPISKPVNLRPIRLHSCLLSESSPIKACFFSVYRPLNRGRVLARWRVPAAPVSSLHAASLPSGGTIRIERSRTRTPRVGEESTEETRSDAYLDPEPEPLDHSPSLDLVNSVLGCSCSLVGAIRSWIRDSLCHRPDALA</sequence>
<proteinExistence type="predicted"/>
<feature type="region of interest" description="Disordered" evidence="1">
    <location>
        <begin position="353"/>
        <end position="384"/>
    </location>
</feature>
<reference evidence="2 3" key="1">
    <citation type="submission" date="2020-10" db="EMBL/GenBank/DDBJ databases">
        <title>The Coptis chinensis genome and diversification of protoberbering-type alkaloids.</title>
        <authorList>
            <person name="Wang B."/>
            <person name="Shu S."/>
            <person name="Song C."/>
            <person name="Liu Y."/>
        </authorList>
    </citation>
    <scope>NUCLEOTIDE SEQUENCE [LARGE SCALE GENOMIC DNA]</scope>
    <source>
        <strain evidence="2">HL-2020</strain>
        <tissue evidence="2">Leaf</tissue>
    </source>
</reference>
<gene>
    <name evidence="2" type="ORF">IFM89_012822</name>
</gene>
<comment type="caution">
    <text evidence="2">The sequence shown here is derived from an EMBL/GenBank/DDBJ whole genome shotgun (WGS) entry which is preliminary data.</text>
</comment>
<feature type="region of interest" description="Disordered" evidence="1">
    <location>
        <begin position="427"/>
        <end position="450"/>
    </location>
</feature>
<name>A0A835H2X4_9MAGN</name>